<evidence type="ECO:0000313" key="15">
    <source>
        <dbReference type="RefSeq" id="XP_006818308.1"/>
    </source>
</evidence>
<name>A0ABM0ME67_SACKO</name>
<dbReference type="Gene3D" id="1.20.5.210">
    <property type="entry name" value="Cytochrome b-c1 complex subunit 8"/>
    <property type="match status" value="1"/>
</dbReference>
<dbReference type="SUPFAM" id="SSF81508">
    <property type="entry name" value="Ubiquinone-binding protein QP-C of cytochrome bc1 complex (Ubiquinol-cytochrome c reductase)"/>
    <property type="match status" value="1"/>
</dbReference>
<evidence type="ECO:0000256" key="7">
    <source>
        <dbReference type="ARBA" id="ARBA00022792"/>
    </source>
</evidence>
<keyword evidence="6" id="KW-0812">Transmembrane</keyword>
<keyword evidence="5 13" id="KW-0679">Respiratory chain</keyword>
<keyword evidence="11" id="KW-0472">Membrane</keyword>
<protein>
    <recommendedName>
        <fullName evidence="3 13">Cytochrome b-c1 complex subunit 8</fullName>
    </recommendedName>
    <alternativeName>
        <fullName evidence="13">Complex III subunit 8</fullName>
    </alternativeName>
</protein>
<evidence type="ECO:0000313" key="14">
    <source>
        <dbReference type="Proteomes" id="UP000694865"/>
    </source>
</evidence>
<reference evidence="15" key="1">
    <citation type="submission" date="2025-08" db="UniProtKB">
        <authorList>
            <consortium name="RefSeq"/>
        </authorList>
    </citation>
    <scope>IDENTIFICATION</scope>
    <source>
        <tissue evidence="15">Testes</tissue>
    </source>
</reference>
<organism evidence="14 15">
    <name type="scientific">Saccoglossus kowalevskii</name>
    <name type="common">Acorn worm</name>
    <dbReference type="NCBI Taxonomy" id="10224"/>
    <lineage>
        <taxon>Eukaryota</taxon>
        <taxon>Metazoa</taxon>
        <taxon>Hemichordata</taxon>
        <taxon>Enteropneusta</taxon>
        <taxon>Harrimaniidae</taxon>
        <taxon>Saccoglossus</taxon>
    </lineage>
</organism>
<comment type="similarity">
    <text evidence="2 13">Belongs to the UQCRQ/QCR8 family.</text>
</comment>
<proteinExistence type="inferred from homology"/>
<dbReference type="RefSeq" id="XP_006818308.1">
    <property type="nucleotide sequence ID" value="XM_006818245.1"/>
</dbReference>
<accession>A0ABM0ME67</accession>
<evidence type="ECO:0000256" key="3">
    <source>
        <dbReference type="ARBA" id="ARBA00016324"/>
    </source>
</evidence>
<evidence type="ECO:0000256" key="4">
    <source>
        <dbReference type="ARBA" id="ARBA00022448"/>
    </source>
</evidence>
<keyword evidence="7 13" id="KW-0999">Mitochondrion inner membrane</keyword>
<evidence type="ECO:0000256" key="11">
    <source>
        <dbReference type="ARBA" id="ARBA00023136"/>
    </source>
</evidence>
<keyword evidence="9" id="KW-1133">Transmembrane helix</keyword>
<keyword evidence="10 13" id="KW-0496">Mitochondrion</keyword>
<dbReference type="Proteomes" id="UP000694865">
    <property type="component" value="Unplaced"/>
</dbReference>
<evidence type="ECO:0000256" key="5">
    <source>
        <dbReference type="ARBA" id="ARBA00022660"/>
    </source>
</evidence>
<dbReference type="GeneID" id="102806597"/>
<evidence type="ECO:0000256" key="9">
    <source>
        <dbReference type="ARBA" id="ARBA00022989"/>
    </source>
</evidence>
<evidence type="ECO:0000256" key="13">
    <source>
        <dbReference type="RuleBase" id="RU368118"/>
    </source>
</evidence>
<gene>
    <name evidence="15" type="primary">LOC102806597</name>
</gene>
<evidence type="ECO:0000256" key="10">
    <source>
        <dbReference type="ARBA" id="ARBA00023128"/>
    </source>
</evidence>
<dbReference type="Pfam" id="PF02939">
    <property type="entry name" value="UcrQ"/>
    <property type="match status" value="1"/>
</dbReference>
<dbReference type="PANTHER" id="PTHR12119:SF2">
    <property type="entry name" value="CYTOCHROME B-C1 COMPLEX SUBUNIT 8"/>
    <property type="match status" value="1"/>
</dbReference>
<evidence type="ECO:0000256" key="1">
    <source>
        <dbReference type="ARBA" id="ARBA00004434"/>
    </source>
</evidence>
<dbReference type="PANTHER" id="PTHR12119">
    <property type="entry name" value="UBIQUINOL-CYTOCHROME C REDUCTASE COMPLEX UBIQUINONE-BINDING PROTEIN QP-C"/>
    <property type="match status" value="1"/>
</dbReference>
<dbReference type="InterPro" id="IPR036642">
    <property type="entry name" value="Cyt_bc1_su8_sf"/>
</dbReference>
<comment type="function">
    <text evidence="13">Component of the ubiquinol-cytochrome c oxidoreductase, a multisubunit transmembrane complex that is part of the mitochondrial electron transport chain which drives oxidative phosphorylation. The complex plays an important role in the uptake of multiple carbon sources present in different host niches.</text>
</comment>
<evidence type="ECO:0000256" key="6">
    <source>
        <dbReference type="ARBA" id="ARBA00022692"/>
    </source>
</evidence>
<sequence>MGRSFGNLTKVRGIISYSLSPFEQRAFAGFFKDGLPNVWRRFHSRIFRIAPPFIIYYMVYRWGTDANKKSKRKDPSLYVNDV</sequence>
<keyword evidence="14" id="KW-1185">Reference proteome</keyword>
<comment type="subcellular location">
    <subcellularLocation>
        <location evidence="1 13">Mitochondrion inner membrane</location>
        <topology evidence="1 13">Single-pass membrane protein</topology>
    </subcellularLocation>
</comment>
<evidence type="ECO:0000256" key="12">
    <source>
        <dbReference type="ARBA" id="ARBA00047105"/>
    </source>
</evidence>
<keyword evidence="4 13" id="KW-0813">Transport</keyword>
<keyword evidence="8 13" id="KW-0249">Electron transport</keyword>
<comment type="subunit">
    <text evidence="12 13">Component of the ubiquinol-cytochrome c oxidoreductase (cytochrome b-c1 complex, complex III, CIII), a multisubunit enzyme composed of 11 subunits. The complex is composed of 3 respiratory subunits cytochrome b, cytochrome c1 and Rieske protein UQCRFS1, 2 core protein subunits UQCRC1/QCR1 and UQCRC2/QCR2, and 6 low-molecular weight protein subunits UQCRH/QCR6, UQCRB/QCR7, UQCRQ/QCR8, UQCR10/QCR9, UQCR11/QCR10 and subunit 9, the cleavage product of Rieske protein UQCRFS1. The complex exists as an obligatory dimer and forms supercomplexes (SCs) in the inner mitochondrial membrane with NADH-ubiquinone oxidoreductase (complex I, CI) and cytochrome c oxidase (complex IV, CIV), resulting in different assemblies (supercomplex SCI(1)III(2)IV(1) and megacomplex MCI(2)III(2)IV(2)). Interacts with UQCC6.</text>
</comment>
<dbReference type="InterPro" id="IPR004205">
    <property type="entry name" value="Cyt_bc1_su8"/>
</dbReference>
<evidence type="ECO:0000256" key="8">
    <source>
        <dbReference type="ARBA" id="ARBA00022982"/>
    </source>
</evidence>
<evidence type="ECO:0000256" key="2">
    <source>
        <dbReference type="ARBA" id="ARBA00007668"/>
    </source>
</evidence>